<reference evidence="1 2" key="1">
    <citation type="submission" date="2011-09" db="EMBL/GenBank/DDBJ databases">
        <title>The Genome Sequence of Plasmodium vivax North Korean.</title>
        <authorList>
            <consortium name="The Broad Institute Genome Sequencing Platform"/>
            <consortium name="The Broad Institute Genome Sequencing Center for Infectious Disease"/>
            <person name="Neafsey D."/>
            <person name="Carlton J."/>
            <person name="Barnwell J."/>
            <person name="Collins W."/>
            <person name="Escalante A."/>
            <person name="Mullikin J."/>
            <person name="Saul A."/>
            <person name="Guigo R."/>
            <person name="Camara F."/>
            <person name="Young S.K."/>
            <person name="Zeng Q."/>
            <person name="Gargeya S."/>
            <person name="Fitzgerald M."/>
            <person name="Haas B."/>
            <person name="Abouelleil A."/>
            <person name="Alvarado L."/>
            <person name="Arachchi H.M."/>
            <person name="Berlin A."/>
            <person name="Brown A."/>
            <person name="Chapman S.B."/>
            <person name="Chen Z."/>
            <person name="Dunbar C."/>
            <person name="Freedman E."/>
            <person name="Gearin G."/>
            <person name="Gellesch M."/>
            <person name="Goldberg J."/>
            <person name="Griggs A."/>
            <person name="Gujja S."/>
            <person name="Heiman D."/>
            <person name="Howarth C."/>
            <person name="Larson L."/>
            <person name="Lui A."/>
            <person name="MacDonald P.J.P."/>
            <person name="Montmayeur A."/>
            <person name="Murphy C."/>
            <person name="Neiman D."/>
            <person name="Pearson M."/>
            <person name="Priest M."/>
            <person name="Roberts A."/>
            <person name="Saif S."/>
            <person name="Shea T."/>
            <person name="Shenoy N."/>
            <person name="Sisk P."/>
            <person name="Stolte C."/>
            <person name="Sykes S."/>
            <person name="Wortman J."/>
            <person name="Nusbaum C."/>
            <person name="Birren B."/>
        </authorList>
    </citation>
    <scope>NUCLEOTIDE SEQUENCE [LARGE SCALE GENOMIC DNA]</scope>
    <source>
        <strain evidence="1 2">North Korean</strain>
    </source>
</reference>
<evidence type="ECO:0000313" key="2">
    <source>
        <dbReference type="Proteomes" id="UP000053239"/>
    </source>
</evidence>
<dbReference type="EMBL" id="KQ235641">
    <property type="protein sequence ID" value="KMZ96181.1"/>
    <property type="molecule type" value="Genomic_DNA"/>
</dbReference>
<proteinExistence type="predicted"/>
<dbReference type="Pfam" id="PF05795">
    <property type="entry name" value="Plasmodium_Vir"/>
    <property type="match status" value="1"/>
</dbReference>
<dbReference type="InterPro" id="IPR008780">
    <property type="entry name" value="Plasmodium_Vir"/>
</dbReference>
<sequence length="375" mass="43968">MSGKNNIYNLNNFLEGNDKLRLSYLNTFYQSYFNISCEDRTYSNYYCSPDTNFETLPSHLWELYRKFERNLKLIWEVGVTVYDRWETDKKKLCFYLKYWIYDQLISEKITEKQFTEFFNLWNERKSKKCPKCECEFKIINFSQVKLLKNAFDYSLFLKAYKKTAKINDQIFNKNYCKYIEDAKAIYSLLGDTCKKKKNAEYCKEFEEYVLPYINYEESETYEDVEKDEITEVEEDTEEGEDLSGISCNTDLRYDLDAEDSVKLEKALRKIESQKKTEPLKDPDEVKAQGDIDQETEARVGNHASLLPLEKGTYTAHEVSYNGLPIGGDGMINQILGSNSPENGNPIKTITSASLVGVPSIIFLLYKVNKIYFLNY</sequence>
<accession>A0A0J9TM07</accession>
<dbReference type="AlphaFoldDB" id="A0A0J9TM07"/>
<protein>
    <submittedName>
        <fullName evidence="1">Uncharacterized protein</fullName>
    </submittedName>
</protein>
<gene>
    <name evidence="1" type="ORF">PVNG_06261</name>
</gene>
<dbReference type="Proteomes" id="UP000053239">
    <property type="component" value="Unassembled WGS sequence"/>
</dbReference>
<dbReference type="OrthoDB" id="387347at2759"/>
<organism evidence="1 2">
    <name type="scientific">Plasmodium vivax North Korean</name>
    <dbReference type="NCBI Taxonomy" id="1035514"/>
    <lineage>
        <taxon>Eukaryota</taxon>
        <taxon>Sar</taxon>
        <taxon>Alveolata</taxon>
        <taxon>Apicomplexa</taxon>
        <taxon>Aconoidasida</taxon>
        <taxon>Haemosporida</taxon>
        <taxon>Plasmodiidae</taxon>
        <taxon>Plasmodium</taxon>
        <taxon>Plasmodium (Plasmodium)</taxon>
    </lineage>
</organism>
<name>A0A0J9TM07_PLAVI</name>
<evidence type="ECO:0000313" key="1">
    <source>
        <dbReference type="EMBL" id="KMZ96181.1"/>
    </source>
</evidence>